<dbReference type="FunFam" id="4.10.400.10:FF:000005">
    <property type="entry name" value="low-density lipoprotein receptor-related protein 1B"/>
    <property type="match status" value="1"/>
</dbReference>
<dbReference type="FunFam" id="2.120.10.30:FF:000241">
    <property type="entry name" value="Low-density lipoprotein receptor-related protein 6"/>
    <property type="match status" value="1"/>
</dbReference>
<dbReference type="CDD" id="cd00112">
    <property type="entry name" value="LDLa"/>
    <property type="match status" value="6"/>
</dbReference>
<dbReference type="AlphaFoldDB" id="A0AAV2S4G3"/>
<feature type="region of interest" description="Disordered" evidence="16">
    <location>
        <begin position="850"/>
        <end position="869"/>
    </location>
</feature>
<dbReference type="Pfam" id="PF07645">
    <property type="entry name" value="EGF_CA"/>
    <property type="match status" value="1"/>
</dbReference>
<dbReference type="InterPro" id="IPR000152">
    <property type="entry name" value="EGF-type_Asp/Asn_hydroxyl_site"/>
</dbReference>
<dbReference type="Gene3D" id="2.120.10.30">
    <property type="entry name" value="TolB, C-terminal domain"/>
    <property type="match status" value="1"/>
</dbReference>
<protein>
    <recommendedName>
        <fullName evidence="19">EGF-like domain-containing protein</fullName>
    </recommendedName>
</protein>
<evidence type="ECO:0000256" key="9">
    <source>
        <dbReference type="ARBA" id="ARBA00023136"/>
    </source>
</evidence>
<accession>A0AAV2S4G3</accession>
<evidence type="ECO:0000256" key="1">
    <source>
        <dbReference type="ARBA" id="ARBA00004251"/>
    </source>
</evidence>
<dbReference type="Proteomes" id="UP001497623">
    <property type="component" value="Unassembled WGS sequence"/>
</dbReference>
<keyword evidence="2" id="KW-1003">Cell membrane</keyword>
<dbReference type="InterPro" id="IPR018097">
    <property type="entry name" value="EGF_Ca-bd_CS"/>
</dbReference>
<feature type="disulfide bond" evidence="14">
    <location>
        <begin position="136"/>
        <end position="151"/>
    </location>
</feature>
<dbReference type="GO" id="GO:0005509">
    <property type="term" value="F:calcium ion binding"/>
    <property type="evidence" value="ECO:0007669"/>
    <property type="project" value="InterPro"/>
</dbReference>
<dbReference type="Gene3D" id="2.10.25.10">
    <property type="entry name" value="Laminin"/>
    <property type="match status" value="2"/>
</dbReference>
<feature type="disulfide bond" evidence="14">
    <location>
        <begin position="77"/>
        <end position="89"/>
    </location>
</feature>
<dbReference type="SMART" id="SM00135">
    <property type="entry name" value="LY"/>
    <property type="match status" value="5"/>
</dbReference>
<evidence type="ECO:0000256" key="17">
    <source>
        <dbReference type="SAM" id="Phobius"/>
    </source>
</evidence>
<dbReference type="SMART" id="SM00181">
    <property type="entry name" value="EGF"/>
    <property type="match status" value="3"/>
</dbReference>
<dbReference type="Gene3D" id="4.10.400.10">
    <property type="entry name" value="Low-density Lipoprotein Receptor"/>
    <property type="match status" value="6"/>
</dbReference>
<dbReference type="SUPFAM" id="SSF57424">
    <property type="entry name" value="LDL receptor-like module"/>
    <property type="match status" value="6"/>
</dbReference>
<dbReference type="PROSITE" id="PS00010">
    <property type="entry name" value="ASX_HYDROXYL"/>
    <property type="match status" value="2"/>
</dbReference>
<feature type="repeat" description="LDL-receptor class B" evidence="15">
    <location>
        <begin position="613"/>
        <end position="657"/>
    </location>
</feature>
<keyword evidence="10 14" id="KW-1015">Disulfide bond</keyword>
<evidence type="ECO:0000256" key="14">
    <source>
        <dbReference type="PROSITE-ProRule" id="PRU00124"/>
    </source>
</evidence>
<dbReference type="InterPro" id="IPR023415">
    <property type="entry name" value="LDLR_class-A_CS"/>
</dbReference>
<feature type="disulfide bond" evidence="14">
    <location>
        <begin position="248"/>
        <end position="263"/>
    </location>
</feature>
<dbReference type="GO" id="GO:0042562">
    <property type="term" value="F:hormone binding"/>
    <property type="evidence" value="ECO:0007669"/>
    <property type="project" value="TreeGrafter"/>
</dbReference>
<feature type="signal peptide" evidence="18">
    <location>
        <begin position="1"/>
        <end position="25"/>
    </location>
</feature>
<evidence type="ECO:0000256" key="16">
    <source>
        <dbReference type="SAM" id="MobiDB-lite"/>
    </source>
</evidence>
<dbReference type="SMART" id="SM00192">
    <property type="entry name" value="LDLa"/>
    <property type="match status" value="6"/>
</dbReference>
<feature type="repeat" description="LDL-receptor class B" evidence="15">
    <location>
        <begin position="568"/>
        <end position="612"/>
    </location>
</feature>
<keyword evidence="5 17" id="KW-0812">Transmembrane</keyword>
<evidence type="ECO:0000256" key="4">
    <source>
        <dbReference type="ARBA" id="ARBA00022583"/>
    </source>
</evidence>
<dbReference type="Pfam" id="PF00058">
    <property type="entry name" value="Ldl_recept_b"/>
    <property type="match status" value="3"/>
</dbReference>
<keyword evidence="9 17" id="KW-0472">Membrane</keyword>
<gene>
    <name evidence="20" type="ORF">MNOR_LOCUS32927</name>
</gene>
<evidence type="ECO:0000256" key="12">
    <source>
        <dbReference type="ARBA" id="ARBA00023180"/>
    </source>
</evidence>
<comment type="caution">
    <text evidence="13">Lacks conserved residue(s) required for the propagation of feature annotation.</text>
</comment>
<dbReference type="PROSITE" id="PS51120">
    <property type="entry name" value="LDLRB"/>
    <property type="match status" value="4"/>
</dbReference>
<reference evidence="20 21" key="1">
    <citation type="submission" date="2024-05" db="EMBL/GenBank/DDBJ databases">
        <authorList>
            <person name="Wallberg A."/>
        </authorList>
    </citation>
    <scope>NUCLEOTIDE SEQUENCE [LARGE SCALE GENOMIC DNA]</scope>
</reference>
<evidence type="ECO:0000256" key="2">
    <source>
        <dbReference type="ARBA" id="ARBA00022475"/>
    </source>
</evidence>
<dbReference type="PROSITE" id="PS50068">
    <property type="entry name" value="LDLRA_2"/>
    <property type="match status" value="6"/>
</dbReference>
<organism evidence="20 21">
    <name type="scientific">Meganyctiphanes norvegica</name>
    <name type="common">Northern krill</name>
    <name type="synonym">Thysanopoda norvegica</name>
    <dbReference type="NCBI Taxonomy" id="48144"/>
    <lineage>
        <taxon>Eukaryota</taxon>
        <taxon>Metazoa</taxon>
        <taxon>Ecdysozoa</taxon>
        <taxon>Arthropoda</taxon>
        <taxon>Crustacea</taxon>
        <taxon>Multicrustacea</taxon>
        <taxon>Malacostraca</taxon>
        <taxon>Eumalacostraca</taxon>
        <taxon>Eucarida</taxon>
        <taxon>Euphausiacea</taxon>
        <taxon>Euphausiidae</taxon>
        <taxon>Meganyctiphanes</taxon>
    </lineage>
</organism>
<proteinExistence type="predicted"/>
<comment type="caution">
    <text evidence="20">The sequence shown here is derived from an EMBL/GenBank/DDBJ whole genome shotgun (WGS) entry which is preliminary data.</text>
</comment>
<keyword evidence="4" id="KW-0254">Endocytosis</keyword>
<feature type="disulfide bond" evidence="14">
    <location>
        <begin position="117"/>
        <end position="129"/>
    </location>
</feature>
<evidence type="ECO:0000256" key="7">
    <source>
        <dbReference type="ARBA" id="ARBA00022737"/>
    </source>
</evidence>
<evidence type="ECO:0000313" key="21">
    <source>
        <dbReference type="Proteomes" id="UP001497623"/>
    </source>
</evidence>
<keyword evidence="7" id="KW-0677">Repeat</keyword>
<feature type="disulfide bond" evidence="14">
    <location>
        <begin position="124"/>
        <end position="142"/>
    </location>
</feature>
<feature type="transmembrane region" description="Helical" evidence="17">
    <location>
        <begin position="779"/>
        <end position="800"/>
    </location>
</feature>
<dbReference type="PROSITE" id="PS01187">
    <property type="entry name" value="EGF_CA"/>
    <property type="match status" value="1"/>
</dbReference>
<evidence type="ECO:0000256" key="10">
    <source>
        <dbReference type="ARBA" id="ARBA00023157"/>
    </source>
</evidence>
<evidence type="ECO:0000256" key="15">
    <source>
        <dbReference type="PROSITE-ProRule" id="PRU00461"/>
    </source>
</evidence>
<dbReference type="PANTHER" id="PTHR22722:SF15">
    <property type="entry name" value="LOW-DENSITY LIPOPROTEIN RECEPTOR-RELATED"/>
    <property type="match status" value="1"/>
</dbReference>
<evidence type="ECO:0000256" key="13">
    <source>
        <dbReference type="PROSITE-ProRule" id="PRU00076"/>
    </source>
</evidence>
<dbReference type="Pfam" id="PF00057">
    <property type="entry name" value="Ldl_recept_a"/>
    <property type="match status" value="6"/>
</dbReference>
<feature type="chain" id="PRO_5043875672" description="EGF-like domain-containing protein" evidence="18">
    <location>
        <begin position="26"/>
        <end position="869"/>
    </location>
</feature>
<dbReference type="InterPro" id="IPR011042">
    <property type="entry name" value="6-blade_b-propeller_TolB-like"/>
</dbReference>
<feature type="disulfide bond" evidence="14">
    <location>
        <begin position="324"/>
        <end position="342"/>
    </location>
</feature>
<dbReference type="EMBL" id="CAXKWB010045992">
    <property type="protein sequence ID" value="CAL4163118.1"/>
    <property type="molecule type" value="Genomic_DNA"/>
</dbReference>
<dbReference type="InterPro" id="IPR000742">
    <property type="entry name" value="EGF"/>
</dbReference>
<feature type="disulfide bond" evidence="14">
    <location>
        <begin position="287"/>
        <end position="302"/>
    </location>
</feature>
<dbReference type="InterPro" id="IPR049883">
    <property type="entry name" value="NOTCH1_EGF-like"/>
</dbReference>
<evidence type="ECO:0000256" key="18">
    <source>
        <dbReference type="SAM" id="SignalP"/>
    </source>
</evidence>
<dbReference type="CDD" id="cd00054">
    <property type="entry name" value="EGF_CA"/>
    <property type="match status" value="2"/>
</dbReference>
<dbReference type="InterPro" id="IPR000033">
    <property type="entry name" value="LDLR_classB_rpt"/>
</dbReference>
<dbReference type="InterPro" id="IPR001881">
    <property type="entry name" value="EGF-like_Ca-bd_dom"/>
</dbReference>
<feature type="disulfide bond" evidence="14">
    <location>
        <begin position="275"/>
        <end position="293"/>
    </location>
</feature>
<dbReference type="GO" id="GO:0006898">
    <property type="term" value="P:receptor-mediated endocytosis"/>
    <property type="evidence" value="ECO:0007669"/>
    <property type="project" value="TreeGrafter"/>
</dbReference>
<evidence type="ECO:0000259" key="19">
    <source>
        <dbReference type="PROSITE" id="PS50026"/>
    </source>
</evidence>
<keyword evidence="6 18" id="KW-0732">Signal</keyword>
<keyword evidence="8 17" id="KW-1133">Transmembrane helix</keyword>
<evidence type="ECO:0000256" key="6">
    <source>
        <dbReference type="ARBA" id="ARBA00022729"/>
    </source>
</evidence>
<dbReference type="SUPFAM" id="SSF57196">
    <property type="entry name" value="EGF/Laminin"/>
    <property type="match status" value="1"/>
</dbReference>
<feature type="non-terminal residue" evidence="20">
    <location>
        <position position="869"/>
    </location>
</feature>
<sequence length="869" mass="96585">MKHYRILPIMRILILLVTIDAFSEALGDEEKKMLTRCGAVGNRCRYICAAATKCGAASSKKPNNCPGSSHRAGVRDCRETEFKCGNGNCIPKSWICDGANDCRDNTDEAVGQCTNHCSEMEFQCKSGRCVSKHWRCDGQADCDDQSDEADCPAEETVPPHMYQCTQSKITIPLRWRCDGEVDCTDGTDEEGCDELTTKSPTTISVSNTTSRTTAATSAPGIWNLNPCRDGEFRCGPLSGYCIREAWKCDGDPDCPNGLDEQDCPEEECAETHFKCANKQCVYGHQRCNSVADCWDGSDEKNCSYTPIPSTNATKSCNTSTEFKCSDNKCIPKSSLCNGRNDCTNWEDESETQCGVNECETHNGGCSHICIDSRESYQCECRKGYRLLGKYTCEDVDECTEIPGTCSQKCTNTNGGFHCSCEPGYKRDYNNYTRCKATTGEPKLFFSHKYDIRSLRLNDLEMTSIVNGARSATALDYLYSENIILWADNKEHTIYRTNLSSPDTHEVVVSHESVSADGIAVDWVHRHLYYTDITNYKIRMVSWDGHWSKVVASDDVGHPRAIVVNPMEGALYWTDWGAEAKIERSGLEGSERRAIIRPPNVQWPNGLTIDYSTKRLFWVDGRLNSISSAKLDGSNIEVILYSQQVLRLPYSISVFEDRIYWTDWSKFALFSADKFTGVDIKNITAGHMLESPKVVHVYHPYRQPPGDNVCAFSTCSHMCTRSLIGTALCVCPIEGNLVFLEGSRTTCVSPDTSHLPHPHPQPVIPSITVVAGPSTATVSLIIGVVVAALVCAALVVIFVVIKLRRTTIQRVRFHNPVYRKTVADDDQDGSGGFAINADDMLYHHSTLQYPSIENPMSEDDDVPLAPKDKK</sequence>
<keyword evidence="11" id="KW-0675">Receptor</keyword>
<dbReference type="PROSITE" id="PS01186">
    <property type="entry name" value="EGF_2"/>
    <property type="match status" value="1"/>
</dbReference>
<comment type="subcellular location">
    <subcellularLocation>
        <location evidence="1">Cell membrane</location>
        <topology evidence="1">Single-pass type I membrane protein</topology>
    </subcellularLocation>
</comment>
<evidence type="ECO:0000313" key="20">
    <source>
        <dbReference type="EMBL" id="CAL4163118.1"/>
    </source>
</evidence>
<dbReference type="GO" id="GO:0016324">
    <property type="term" value="C:apical plasma membrane"/>
    <property type="evidence" value="ECO:0007669"/>
    <property type="project" value="TreeGrafter"/>
</dbReference>
<dbReference type="FunFam" id="4.10.400.10:FF:000034">
    <property type="entry name" value="Low-density lipoprotein receptor-related protein 2"/>
    <property type="match status" value="1"/>
</dbReference>
<feature type="domain" description="EGF-like" evidence="19">
    <location>
        <begin position="354"/>
        <end position="393"/>
    </location>
</feature>
<dbReference type="PROSITE" id="PS50026">
    <property type="entry name" value="EGF_3"/>
    <property type="match status" value="1"/>
</dbReference>
<evidence type="ECO:0000256" key="8">
    <source>
        <dbReference type="ARBA" id="ARBA00022989"/>
    </source>
</evidence>
<dbReference type="InterPro" id="IPR036055">
    <property type="entry name" value="LDL_receptor-like_sf"/>
</dbReference>
<keyword evidence="3 13" id="KW-0245">EGF-like domain</keyword>
<dbReference type="FunFam" id="2.10.25.10:FF:000009">
    <property type="entry name" value="Low-density lipoprotein receptor isoform 1"/>
    <property type="match status" value="1"/>
</dbReference>
<feature type="disulfide bond" evidence="14">
    <location>
        <begin position="84"/>
        <end position="102"/>
    </location>
</feature>
<keyword evidence="21" id="KW-1185">Reference proteome</keyword>
<name>A0AAV2S4G3_MEGNR</name>
<dbReference type="GO" id="GO:0043235">
    <property type="term" value="C:receptor complex"/>
    <property type="evidence" value="ECO:0007669"/>
    <property type="project" value="TreeGrafter"/>
</dbReference>
<keyword evidence="12" id="KW-0325">Glycoprotein</keyword>
<dbReference type="SMART" id="SM00179">
    <property type="entry name" value="EGF_CA"/>
    <property type="match status" value="2"/>
</dbReference>
<evidence type="ECO:0000256" key="5">
    <source>
        <dbReference type="ARBA" id="ARBA00022692"/>
    </source>
</evidence>
<feature type="repeat" description="LDL-receptor class B" evidence="15">
    <location>
        <begin position="481"/>
        <end position="524"/>
    </location>
</feature>
<dbReference type="InterPro" id="IPR051221">
    <property type="entry name" value="LDLR-related"/>
</dbReference>
<feature type="disulfide bond" evidence="14">
    <location>
        <begin position="268"/>
        <end position="280"/>
    </location>
</feature>
<dbReference type="InterPro" id="IPR002172">
    <property type="entry name" value="LDrepeatLR_classA_rpt"/>
</dbReference>
<evidence type="ECO:0000256" key="3">
    <source>
        <dbReference type="ARBA" id="ARBA00022536"/>
    </source>
</evidence>
<dbReference type="SUPFAM" id="SSF63825">
    <property type="entry name" value="YWTD domain"/>
    <property type="match status" value="1"/>
</dbReference>
<evidence type="ECO:0000256" key="11">
    <source>
        <dbReference type="ARBA" id="ARBA00023170"/>
    </source>
</evidence>
<dbReference type="PROSITE" id="PS01209">
    <property type="entry name" value="LDLRA_1"/>
    <property type="match status" value="3"/>
</dbReference>
<dbReference type="PANTHER" id="PTHR22722">
    <property type="entry name" value="LOW-DENSITY LIPOPROTEIN RECEPTOR-RELATED PROTEIN 2-RELATED"/>
    <property type="match status" value="1"/>
</dbReference>
<feature type="disulfide bond" evidence="14">
    <location>
        <begin position="177"/>
        <end position="192"/>
    </location>
</feature>
<dbReference type="PRINTS" id="PR00261">
    <property type="entry name" value="LDLRECEPTOR"/>
</dbReference>
<feature type="repeat" description="LDL-receptor class B" evidence="15">
    <location>
        <begin position="525"/>
        <end position="567"/>
    </location>
</feature>